<keyword evidence="4" id="KW-0410">Iron transport</keyword>
<dbReference type="Proteomes" id="UP000282971">
    <property type="component" value="Unassembled WGS sequence"/>
</dbReference>
<evidence type="ECO:0000256" key="11">
    <source>
        <dbReference type="PROSITE-ProRule" id="PRU01360"/>
    </source>
</evidence>
<evidence type="ECO:0000259" key="13">
    <source>
        <dbReference type="Pfam" id="PF00593"/>
    </source>
</evidence>
<dbReference type="InterPro" id="IPR012910">
    <property type="entry name" value="Plug_dom"/>
</dbReference>
<accession>A0A437LUT6</accession>
<dbReference type="PANTHER" id="PTHR32552:SF81">
    <property type="entry name" value="TONB-DEPENDENT OUTER MEMBRANE RECEPTOR"/>
    <property type="match status" value="1"/>
</dbReference>
<feature type="domain" description="TonB-dependent receptor plug" evidence="14">
    <location>
        <begin position="104"/>
        <end position="213"/>
    </location>
</feature>
<evidence type="ECO:0000256" key="10">
    <source>
        <dbReference type="ARBA" id="ARBA00023237"/>
    </source>
</evidence>
<keyword evidence="9 11" id="KW-0472">Membrane</keyword>
<dbReference type="AlphaFoldDB" id="A0A437LUT6"/>
<keyword evidence="8 12" id="KW-0798">TonB box</keyword>
<dbReference type="Gene3D" id="2.40.170.20">
    <property type="entry name" value="TonB-dependent receptor, beta-barrel domain"/>
    <property type="match status" value="1"/>
</dbReference>
<dbReference type="InterPro" id="IPR039426">
    <property type="entry name" value="TonB-dep_rcpt-like"/>
</dbReference>
<organism evidence="15 16">
    <name type="scientific">Sphingomonas crocodyli</name>
    <dbReference type="NCBI Taxonomy" id="1979270"/>
    <lineage>
        <taxon>Bacteria</taxon>
        <taxon>Pseudomonadati</taxon>
        <taxon>Pseudomonadota</taxon>
        <taxon>Alphaproteobacteria</taxon>
        <taxon>Sphingomonadales</taxon>
        <taxon>Sphingomonadaceae</taxon>
        <taxon>Sphingomonas</taxon>
    </lineage>
</organism>
<dbReference type="InterPro" id="IPR000531">
    <property type="entry name" value="Beta-barrel_TonB"/>
</dbReference>
<dbReference type="PANTHER" id="PTHR32552">
    <property type="entry name" value="FERRICHROME IRON RECEPTOR-RELATED"/>
    <property type="match status" value="1"/>
</dbReference>
<comment type="subcellular location">
    <subcellularLocation>
        <location evidence="1 11">Cell outer membrane</location>
        <topology evidence="1 11">Multi-pass membrane protein</topology>
    </subcellularLocation>
</comment>
<evidence type="ECO:0000256" key="12">
    <source>
        <dbReference type="RuleBase" id="RU003357"/>
    </source>
</evidence>
<comment type="similarity">
    <text evidence="11 12">Belongs to the TonB-dependent receptor family.</text>
</comment>
<evidence type="ECO:0000256" key="6">
    <source>
        <dbReference type="ARBA" id="ARBA00023004"/>
    </source>
</evidence>
<evidence type="ECO:0000256" key="3">
    <source>
        <dbReference type="ARBA" id="ARBA00022452"/>
    </source>
</evidence>
<keyword evidence="5 11" id="KW-0812">Transmembrane</keyword>
<keyword evidence="2 11" id="KW-0813">Transport</keyword>
<dbReference type="GO" id="GO:0009279">
    <property type="term" value="C:cell outer membrane"/>
    <property type="evidence" value="ECO:0007669"/>
    <property type="project" value="UniProtKB-SubCell"/>
</dbReference>
<evidence type="ECO:0000256" key="7">
    <source>
        <dbReference type="ARBA" id="ARBA00023065"/>
    </source>
</evidence>
<evidence type="ECO:0000256" key="8">
    <source>
        <dbReference type="ARBA" id="ARBA00023077"/>
    </source>
</evidence>
<dbReference type="Pfam" id="PF00593">
    <property type="entry name" value="TonB_dep_Rec_b-barrel"/>
    <property type="match status" value="1"/>
</dbReference>
<sequence length="870" mass="92574">MPQVNPAVCGLFAHFRHYGLAIGRIDNAHPDPPGKSCHSLTGGCFVKSNLRKLACGSAATALALLIAGPAWSQETAPQEAAPQDTEIGGVQDIVVTAQKREQRLQDVPVAISAVTTASLESNRIVSVRDLDSISPNLTVRQIVGGGGLPTYSMRGEVTIGSSIGVDRGIGLYVDGVFLANAQGSIFELGDIQRIEVLRGPQGTLFGRNSTGGAVSITTGDPKGEFGVRGTVSYGNYDQFRVLAHLDTAKYGDFSASFNYVHTERRGDIKNLGGGTTWDFSRVGAGIRKSPKDLGGFNTEAASANLLYDGPAIRAIYKFDWTDSTFSAPGQGVIYMSPLLRQLYAAQPAANRANLTQLSKTRPDAVNNAGVVNSRIKNQGHSLTISGDITDDLSFKNIAAYRRSKFQSPLTLIDGNGGLVNPGTAAMGPFATAYGLLAGGAALLNANIGAPLLLQPTLTSGLDRQWSDELQFNYNSDFVTVTAGGLYFQQRSGRGSTGDGASPLGKARSASFQIYPGFAVPGPRANGFGAIDGRVKVVSKAAFGQAEFHVLEGLDLVAGGRYTHDKKTGIDNTIVSAAAPTATNSFVVDYSKGKFTYNLGYNYKVNSDVLIYGKYVTGFISGGSFAGFTFDPETAKSWEGGIKADWFDRKLRTNLSLYTVKYTGLQLTTSGANIGSTNQNLTQVVLNAGDARAKGFELETTFRPIRELTFNAALGFTNFNYTRVDPRVAAAAAVVVANDRSKWTSALSAQYESEPVWGDAQIVARVDGNYKSKQQKVPVVPLTTGGSALFGINAAEQQAFANAQRIPGYWLVNGRLALQGIDIGGSKATLALWGRNLFDTKQVSYAPSLVYAISADYERARTYGVDLTVEF</sequence>
<dbReference type="EMBL" id="SACN01000006">
    <property type="protein sequence ID" value="RVT89149.1"/>
    <property type="molecule type" value="Genomic_DNA"/>
</dbReference>
<proteinExistence type="inferred from homology"/>
<dbReference type="OrthoDB" id="7518525at2"/>
<dbReference type="PROSITE" id="PS52016">
    <property type="entry name" value="TONB_DEPENDENT_REC_3"/>
    <property type="match status" value="1"/>
</dbReference>
<keyword evidence="3 11" id="KW-1134">Transmembrane beta strand</keyword>
<gene>
    <name evidence="15" type="ORF">EOD43_22785</name>
</gene>
<evidence type="ECO:0000256" key="2">
    <source>
        <dbReference type="ARBA" id="ARBA00022448"/>
    </source>
</evidence>
<keyword evidence="6" id="KW-0408">Iron</keyword>
<keyword evidence="16" id="KW-1185">Reference proteome</keyword>
<evidence type="ECO:0000313" key="15">
    <source>
        <dbReference type="EMBL" id="RVT89149.1"/>
    </source>
</evidence>
<name>A0A437LUT6_9SPHN</name>
<reference evidence="15 16" key="1">
    <citation type="submission" date="2019-01" db="EMBL/GenBank/DDBJ databases">
        <authorList>
            <person name="Chen W.-M."/>
        </authorList>
    </citation>
    <scope>NUCLEOTIDE SEQUENCE [LARGE SCALE GENOMIC DNA]</scope>
    <source>
        <strain evidence="15 16">CCP-7</strain>
    </source>
</reference>
<dbReference type="Pfam" id="PF07715">
    <property type="entry name" value="Plug"/>
    <property type="match status" value="1"/>
</dbReference>
<evidence type="ECO:0000256" key="9">
    <source>
        <dbReference type="ARBA" id="ARBA00023136"/>
    </source>
</evidence>
<keyword evidence="7" id="KW-0406">Ion transport</keyword>
<feature type="domain" description="TonB-dependent receptor-like beta-barrel" evidence="13">
    <location>
        <begin position="355"/>
        <end position="836"/>
    </location>
</feature>
<dbReference type="GO" id="GO:0006826">
    <property type="term" value="P:iron ion transport"/>
    <property type="evidence" value="ECO:0007669"/>
    <property type="project" value="UniProtKB-KW"/>
</dbReference>
<protein>
    <submittedName>
        <fullName evidence="15">TonB-dependent receptor</fullName>
    </submittedName>
</protein>
<comment type="caution">
    <text evidence="15">The sequence shown here is derived from an EMBL/GenBank/DDBJ whole genome shotgun (WGS) entry which is preliminary data.</text>
</comment>
<evidence type="ECO:0000256" key="4">
    <source>
        <dbReference type="ARBA" id="ARBA00022496"/>
    </source>
</evidence>
<evidence type="ECO:0000313" key="16">
    <source>
        <dbReference type="Proteomes" id="UP000282971"/>
    </source>
</evidence>
<evidence type="ECO:0000256" key="1">
    <source>
        <dbReference type="ARBA" id="ARBA00004571"/>
    </source>
</evidence>
<evidence type="ECO:0000259" key="14">
    <source>
        <dbReference type="Pfam" id="PF07715"/>
    </source>
</evidence>
<evidence type="ECO:0000256" key="5">
    <source>
        <dbReference type="ARBA" id="ARBA00022692"/>
    </source>
</evidence>
<keyword evidence="15" id="KW-0675">Receptor</keyword>
<dbReference type="SUPFAM" id="SSF56935">
    <property type="entry name" value="Porins"/>
    <property type="match status" value="1"/>
</dbReference>
<dbReference type="InterPro" id="IPR036942">
    <property type="entry name" value="Beta-barrel_TonB_sf"/>
</dbReference>
<keyword evidence="10 11" id="KW-0998">Cell outer membrane</keyword>